<dbReference type="RefSeq" id="WP_007693065.1">
    <property type="nucleotide sequence ID" value="NZ_AJRK01000426.1"/>
</dbReference>
<dbReference type="AlphaFoldDB" id="M0M243"/>
<evidence type="ECO:0000313" key="4">
    <source>
        <dbReference type="Proteomes" id="UP000011566"/>
    </source>
</evidence>
<name>M0M243_9EURY</name>
<feature type="transmembrane region" description="Helical" evidence="1">
    <location>
        <begin position="91"/>
        <end position="113"/>
    </location>
</feature>
<keyword evidence="1" id="KW-1133">Transmembrane helix</keyword>
<accession>M0M243</accession>
<gene>
    <name evidence="3" type="ORF">C447_08980</name>
</gene>
<organism evidence="3 4">
    <name type="scientific">Halococcus hamelinensis 100A6</name>
    <dbReference type="NCBI Taxonomy" id="1132509"/>
    <lineage>
        <taxon>Archaea</taxon>
        <taxon>Methanobacteriati</taxon>
        <taxon>Methanobacteriota</taxon>
        <taxon>Stenosarchaea group</taxon>
        <taxon>Halobacteria</taxon>
        <taxon>Halobacteriales</taxon>
        <taxon>Halococcaceae</taxon>
        <taxon>Halococcus</taxon>
    </lineage>
</organism>
<sequence length="169" mass="17481">MNDRIATSLHTGLLIAILGMLTWASGLPTLFPSLGPSAFVLAMFPESEASNPKRVIGSHVLGVVAGFLAYHLFAPGIVVTGPIPPFSLVGLRLAVSSVVAIVLTVTGMLHFGIRHPPACATTLIVALGLLPTVSDGVVIVVAVVVIVAVQLLLLRIDEFLGDVTNTSLS</sequence>
<feature type="transmembrane region" description="Helical" evidence="1">
    <location>
        <begin position="133"/>
        <end position="154"/>
    </location>
</feature>
<feature type="transmembrane region" description="Helical" evidence="1">
    <location>
        <begin position="55"/>
        <end position="79"/>
    </location>
</feature>
<comment type="caution">
    <text evidence="3">The sequence shown here is derived from an EMBL/GenBank/DDBJ whole genome shotgun (WGS) entry which is preliminary data.</text>
</comment>
<dbReference type="eggNOG" id="arCOG06321">
    <property type="taxonomic scope" value="Archaea"/>
</dbReference>
<keyword evidence="1" id="KW-0812">Transmembrane</keyword>
<dbReference type="OrthoDB" id="167785at2157"/>
<reference evidence="3 4" key="1">
    <citation type="journal article" date="2014" name="PLoS Genet.">
        <title>Phylogenetically driven sequencing of extremely halophilic archaea reveals strategies for static and dynamic osmo-response.</title>
        <authorList>
            <person name="Becker E.A."/>
            <person name="Seitzer P.M."/>
            <person name="Tritt A."/>
            <person name="Larsen D."/>
            <person name="Krusor M."/>
            <person name="Yao A.I."/>
            <person name="Wu D."/>
            <person name="Madern D."/>
            <person name="Eisen J.A."/>
            <person name="Darling A.E."/>
            <person name="Facciotti M.T."/>
        </authorList>
    </citation>
    <scope>NUCLEOTIDE SEQUENCE [LARGE SCALE GENOMIC DNA]</scope>
    <source>
        <strain evidence="3 4">100A6</strain>
    </source>
</reference>
<evidence type="ECO:0000256" key="1">
    <source>
        <dbReference type="SAM" id="Phobius"/>
    </source>
</evidence>
<dbReference type="InterPro" id="IPR058581">
    <property type="entry name" value="TM_HPP"/>
</dbReference>
<dbReference type="PATRIC" id="fig|1132509.6.peg.2027"/>
<evidence type="ECO:0000313" key="3">
    <source>
        <dbReference type="EMBL" id="EMA38659.1"/>
    </source>
</evidence>
<dbReference type="EMBL" id="AOMB01000025">
    <property type="protein sequence ID" value="EMA38659.1"/>
    <property type="molecule type" value="Genomic_DNA"/>
</dbReference>
<feature type="transmembrane region" description="Helical" evidence="1">
    <location>
        <begin position="12"/>
        <end position="35"/>
    </location>
</feature>
<evidence type="ECO:0000259" key="2">
    <source>
        <dbReference type="Pfam" id="PF04982"/>
    </source>
</evidence>
<proteinExistence type="predicted"/>
<keyword evidence="1" id="KW-0472">Membrane</keyword>
<protein>
    <recommendedName>
        <fullName evidence="2">HPP transmembrane region domain-containing protein</fullName>
    </recommendedName>
</protein>
<dbReference type="Proteomes" id="UP000011566">
    <property type="component" value="Unassembled WGS sequence"/>
</dbReference>
<keyword evidence="4" id="KW-1185">Reference proteome</keyword>
<dbReference type="Pfam" id="PF04982">
    <property type="entry name" value="TM_HPP"/>
    <property type="match status" value="1"/>
</dbReference>
<feature type="domain" description="HPP transmembrane region" evidence="2">
    <location>
        <begin position="6"/>
        <end position="153"/>
    </location>
</feature>